<protein>
    <submittedName>
        <fullName evidence="3">MoxR-like ATPase</fullName>
    </submittedName>
</protein>
<accession>A0A917P8P6</accession>
<feature type="region of interest" description="Disordered" evidence="1">
    <location>
        <begin position="314"/>
        <end position="344"/>
    </location>
</feature>
<dbReference type="Gene3D" id="3.40.50.300">
    <property type="entry name" value="P-loop containing nucleotide triphosphate hydrolases"/>
    <property type="match status" value="1"/>
</dbReference>
<evidence type="ECO:0000256" key="1">
    <source>
        <dbReference type="SAM" id="MobiDB-lite"/>
    </source>
</evidence>
<gene>
    <name evidence="3" type="ORF">GCM10011372_00620</name>
</gene>
<dbReference type="InterPro" id="IPR003593">
    <property type="entry name" value="AAA+_ATPase"/>
</dbReference>
<dbReference type="Proteomes" id="UP000636956">
    <property type="component" value="Unassembled WGS sequence"/>
</dbReference>
<evidence type="ECO:0000313" key="4">
    <source>
        <dbReference type="Proteomes" id="UP000636956"/>
    </source>
</evidence>
<dbReference type="AlphaFoldDB" id="A0A917P8P6"/>
<dbReference type="GO" id="GO:0016887">
    <property type="term" value="F:ATP hydrolysis activity"/>
    <property type="evidence" value="ECO:0007669"/>
    <property type="project" value="InterPro"/>
</dbReference>
<organism evidence="3 4">
    <name type="scientific">Agromyces bauzanensis</name>
    <dbReference type="NCBI Taxonomy" id="1308924"/>
    <lineage>
        <taxon>Bacteria</taxon>
        <taxon>Bacillati</taxon>
        <taxon>Actinomycetota</taxon>
        <taxon>Actinomycetes</taxon>
        <taxon>Micrococcales</taxon>
        <taxon>Microbacteriaceae</taxon>
        <taxon>Agromyces</taxon>
    </lineage>
</organism>
<reference evidence="3" key="1">
    <citation type="journal article" date="2014" name="Int. J. Syst. Evol. Microbiol.">
        <title>Complete genome sequence of Corynebacterium casei LMG S-19264T (=DSM 44701T), isolated from a smear-ripened cheese.</title>
        <authorList>
            <consortium name="US DOE Joint Genome Institute (JGI-PGF)"/>
            <person name="Walter F."/>
            <person name="Albersmeier A."/>
            <person name="Kalinowski J."/>
            <person name="Ruckert C."/>
        </authorList>
    </citation>
    <scope>NUCLEOTIDE SEQUENCE</scope>
    <source>
        <strain evidence="3">CGMCC 1.8984</strain>
    </source>
</reference>
<proteinExistence type="predicted"/>
<sequence length="344" mass="35708">MTSHQGIAASPPSGVAAILTPATLAAFDEAVIGRRRETEVLLAALAAGRHVVLEGPPGTGKSTLLRTLADAAGIGLVFVEGSAELTPGRLVGSHDPSRLLAEGYRDENFLDGPLVQAMRAGALLYLEELNRVPEETINVLITVMSEGELHVPRLGLVPAAPGFALVAAMNPFDAVGTARISAAVYDRTCRIRMDYQSAADEKRVVERAVNADGAAAVPDGSRQPLEVDLVVALVRATRSHPDVRIGSSVRGAIDMMLVADRLAVLRGTDATDAGVSLDAALAALTGRIRVQEGGERSAEDIIIELWHRVYGPTAVPQPGADAGAEPGKARGATGPTRPAPLATG</sequence>
<dbReference type="CDD" id="cd00009">
    <property type="entry name" value="AAA"/>
    <property type="match status" value="1"/>
</dbReference>
<feature type="domain" description="AAA+ ATPase" evidence="2">
    <location>
        <begin position="47"/>
        <end position="198"/>
    </location>
</feature>
<dbReference type="SMART" id="SM00382">
    <property type="entry name" value="AAA"/>
    <property type="match status" value="1"/>
</dbReference>
<dbReference type="PANTHER" id="PTHR42759">
    <property type="entry name" value="MOXR FAMILY PROTEIN"/>
    <property type="match status" value="1"/>
</dbReference>
<dbReference type="EMBL" id="BMMD01000001">
    <property type="protein sequence ID" value="GGJ66771.1"/>
    <property type="molecule type" value="Genomic_DNA"/>
</dbReference>
<dbReference type="PIRSF" id="PIRSF002849">
    <property type="entry name" value="AAA_ATPase_chaperone_MoxR_prd"/>
    <property type="match status" value="1"/>
</dbReference>
<dbReference type="GO" id="GO:0005524">
    <property type="term" value="F:ATP binding"/>
    <property type="evidence" value="ECO:0007669"/>
    <property type="project" value="InterPro"/>
</dbReference>
<dbReference type="InterPro" id="IPR011704">
    <property type="entry name" value="ATPase_dyneun-rel_AAA"/>
</dbReference>
<dbReference type="RefSeq" id="WP_229661997.1">
    <property type="nucleotide sequence ID" value="NZ_BAABFW010000007.1"/>
</dbReference>
<dbReference type="PANTHER" id="PTHR42759:SF1">
    <property type="entry name" value="MAGNESIUM-CHELATASE SUBUNIT CHLD"/>
    <property type="match status" value="1"/>
</dbReference>
<dbReference type="InterPro" id="IPR027417">
    <property type="entry name" value="P-loop_NTPase"/>
</dbReference>
<name>A0A917P8P6_9MICO</name>
<keyword evidence="4" id="KW-1185">Reference proteome</keyword>
<dbReference type="Pfam" id="PF07728">
    <property type="entry name" value="AAA_5"/>
    <property type="match status" value="1"/>
</dbReference>
<dbReference type="Gene3D" id="1.10.8.80">
    <property type="entry name" value="Magnesium chelatase subunit I, C-Terminal domain"/>
    <property type="match status" value="1"/>
</dbReference>
<dbReference type="InterPro" id="IPR050764">
    <property type="entry name" value="CbbQ/NirQ/NorQ/GpvN"/>
</dbReference>
<dbReference type="SUPFAM" id="SSF52540">
    <property type="entry name" value="P-loop containing nucleoside triphosphate hydrolases"/>
    <property type="match status" value="1"/>
</dbReference>
<evidence type="ECO:0000313" key="3">
    <source>
        <dbReference type="EMBL" id="GGJ66771.1"/>
    </source>
</evidence>
<reference evidence="3" key="2">
    <citation type="submission" date="2020-09" db="EMBL/GenBank/DDBJ databases">
        <authorList>
            <person name="Sun Q."/>
            <person name="Zhou Y."/>
        </authorList>
    </citation>
    <scope>NUCLEOTIDE SEQUENCE</scope>
    <source>
        <strain evidence="3">CGMCC 1.8984</strain>
    </source>
</reference>
<comment type="caution">
    <text evidence="3">The sequence shown here is derived from an EMBL/GenBank/DDBJ whole genome shotgun (WGS) entry which is preliminary data.</text>
</comment>
<evidence type="ECO:0000259" key="2">
    <source>
        <dbReference type="SMART" id="SM00382"/>
    </source>
</evidence>